<feature type="transmembrane region" description="Helical" evidence="6">
    <location>
        <begin position="243"/>
        <end position="260"/>
    </location>
</feature>
<proteinExistence type="inferred from homology"/>
<dbReference type="GO" id="GO:0034707">
    <property type="term" value="C:chloride channel complex"/>
    <property type="evidence" value="ECO:0007669"/>
    <property type="project" value="UniProtKB-KW"/>
</dbReference>
<feature type="transmembrane region" description="Helical" evidence="6">
    <location>
        <begin position="44"/>
        <end position="63"/>
    </location>
</feature>
<keyword evidence="6" id="KW-0868">Chloride</keyword>
<keyword evidence="6" id="KW-0869">Chloride channel</keyword>
<evidence type="ECO:0000313" key="9">
    <source>
        <dbReference type="WBParaSite" id="ACRNAN_scaffold14772.g12109.t1"/>
    </source>
</evidence>
<evidence type="ECO:0000313" key="8">
    <source>
        <dbReference type="Proteomes" id="UP000887540"/>
    </source>
</evidence>
<keyword evidence="6" id="KW-0406">Ion transport</keyword>
<name>A0A914CVE5_9BILA</name>
<dbReference type="InterPro" id="IPR000615">
    <property type="entry name" value="Bestrophin"/>
</dbReference>
<feature type="region of interest" description="Disordered" evidence="7">
    <location>
        <begin position="414"/>
        <end position="438"/>
    </location>
</feature>
<dbReference type="GO" id="GO:0005886">
    <property type="term" value="C:plasma membrane"/>
    <property type="evidence" value="ECO:0007669"/>
    <property type="project" value="UniProtKB-SubCell"/>
</dbReference>
<dbReference type="PANTHER" id="PTHR10736:SF0">
    <property type="entry name" value="BESTROPHIN HOMOLOG"/>
    <property type="match status" value="1"/>
</dbReference>
<evidence type="ECO:0000256" key="6">
    <source>
        <dbReference type="RuleBase" id="RU363126"/>
    </source>
</evidence>
<evidence type="ECO:0000256" key="3">
    <source>
        <dbReference type="ARBA" id="ARBA00022989"/>
    </source>
</evidence>
<sequence length="438" mass="51317">MYRETCVFLLAYYLIAFIYRYTLPPYFQRQFEKISLYCREFTTLVPITFVLGFYVTFVVGRWWQQYNAIPWPDRLAIQISTYIQGTDDRARMIRRSLIRYANLTALLTFQNTSTVIKQRFPTVNHLVEAGLLTPEEKEELESVVAPHGNWWVPSHWFAQLVAIARKEGRIHDDLHYKSLIDEMLTYRGLCGTVWSYDWISVPLVYTQVVTIAVYSFFFSCLFGRQYLEPYKSEVDIDRNAVDYYFPLFTIFQFVFYVGWLKVAESMICPFGEDDDDFDMNWIIDRNIQVSYLIVDKLFRKFPKLTKDVFWDDVDPELPYTQASSSHRGVPFYGSTVAMSISERNAEWNFPETMPPIDEEAKITSGRHASKHTKDRKFYSAQNSIDANQHKSLFNRATSEQNDKPVMSHGSLSIIDQDDEEDVSIHSSNEDIRSNGSRL</sequence>
<reference evidence="9" key="1">
    <citation type="submission" date="2022-11" db="UniProtKB">
        <authorList>
            <consortium name="WormBaseParasite"/>
        </authorList>
    </citation>
    <scope>IDENTIFICATION</scope>
</reference>
<evidence type="ECO:0000256" key="5">
    <source>
        <dbReference type="ARBA" id="ARBA00034769"/>
    </source>
</evidence>
<keyword evidence="3 6" id="KW-1133">Transmembrane helix</keyword>
<keyword evidence="6" id="KW-0407">Ion channel</keyword>
<comment type="subcellular location">
    <subcellularLocation>
        <location evidence="6">Cell membrane</location>
        <topology evidence="6">Multi-pass membrane protein</topology>
    </subcellularLocation>
    <subcellularLocation>
        <location evidence="1">Membrane</location>
    </subcellularLocation>
</comment>
<keyword evidence="6" id="KW-0813">Transport</keyword>
<accession>A0A914CVE5</accession>
<keyword evidence="6" id="KW-1003">Cell membrane</keyword>
<comment type="similarity">
    <text evidence="5 6">Belongs to the anion channel-forming bestrophin (TC 1.A.46) family. Calcium-sensitive chloride channel subfamily.</text>
</comment>
<dbReference type="InterPro" id="IPR021134">
    <property type="entry name" value="Bestrophin-like"/>
</dbReference>
<dbReference type="Pfam" id="PF01062">
    <property type="entry name" value="Bestrophin"/>
    <property type="match status" value="1"/>
</dbReference>
<keyword evidence="2 6" id="KW-0812">Transmembrane</keyword>
<evidence type="ECO:0000256" key="2">
    <source>
        <dbReference type="ARBA" id="ARBA00022692"/>
    </source>
</evidence>
<evidence type="ECO:0000256" key="7">
    <source>
        <dbReference type="SAM" id="MobiDB-lite"/>
    </source>
</evidence>
<dbReference type="Proteomes" id="UP000887540">
    <property type="component" value="Unplaced"/>
</dbReference>
<comment type="function">
    <text evidence="6">Forms chloride channels.</text>
</comment>
<protein>
    <recommendedName>
        <fullName evidence="6">Bestrophin homolog</fullName>
    </recommendedName>
</protein>
<feature type="transmembrane region" description="Helical" evidence="6">
    <location>
        <begin position="6"/>
        <end position="23"/>
    </location>
</feature>
<keyword evidence="8" id="KW-1185">Reference proteome</keyword>
<dbReference type="WBParaSite" id="ACRNAN_scaffold14772.g12109.t1">
    <property type="protein sequence ID" value="ACRNAN_scaffold14772.g12109.t1"/>
    <property type="gene ID" value="ACRNAN_scaffold14772.g12109"/>
</dbReference>
<evidence type="ECO:0000256" key="4">
    <source>
        <dbReference type="ARBA" id="ARBA00023136"/>
    </source>
</evidence>
<evidence type="ECO:0000256" key="1">
    <source>
        <dbReference type="ARBA" id="ARBA00004370"/>
    </source>
</evidence>
<dbReference type="GO" id="GO:0005254">
    <property type="term" value="F:chloride channel activity"/>
    <property type="evidence" value="ECO:0007669"/>
    <property type="project" value="UniProtKB-KW"/>
</dbReference>
<dbReference type="PANTHER" id="PTHR10736">
    <property type="entry name" value="BESTROPHIN"/>
    <property type="match status" value="1"/>
</dbReference>
<keyword evidence="4 6" id="KW-0472">Membrane</keyword>
<organism evidence="8 9">
    <name type="scientific">Acrobeloides nanus</name>
    <dbReference type="NCBI Taxonomy" id="290746"/>
    <lineage>
        <taxon>Eukaryota</taxon>
        <taxon>Metazoa</taxon>
        <taxon>Ecdysozoa</taxon>
        <taxon>Nematoda</taxon>
        <taxon>Chromadorea</taxon>
        <taxon>Rhabditida</taxon>
        <taxon>Tylenchina</taxon>
        <taxon>Cephalobomorpha</taxon>
        <taxon>Cephaloboidea</taxon>
        <taxon>Cephalobidae</taxon>
        <taxon>Acrobeloides</taxon>
    </lineage>
</organism>
<dbReference type="AlphaFoldDB" id="A0A914CVE5"/>
<feature type="transmembrane region" description="Helical" evidence="6">
    <location>
        <begin position="203"/>
        <end position="222"/>
    </location>
</feature>